<dbReference type="SUPFAM" id="SSF46689">
    <property type="entry name" value="Homeodomain-like"/>
    <property type="match status" value="1"/>
</dbReference>
<protein>
    <submittedName>
        <fullName evidence="1">DUF433 domain-containing protein</fullName>
    </submittedName>
</protein>
<name>A0ABV0JKR5_9CYAN</name>
<keyword evidence="2" id="KW-1185">Reference proteome</keyword>
<evidence type="ECO:0000313" key="1">
    <source>
        <dbReference type="EMBL" id="MEP0864028.1"/>
    </source>
</evidence>
<dbReference type="EMBL" id="JAMPKK010000009">
    <property type="protein sequence ID" value="MEP0864028.1"/>
    <property type="molecule type" value="Genomic_DNA"/>
</dbReference>
<proteinExistence type="predicted"/>
<dbReference type="Gene3D" id="1.10.10.10">
    <property type="entry name" value="Winged helix-like DNA-binding domain superfamily/Winged helix DNA-binding domain"/>
    <property type="match status" value="1"/>
</dbReference>
<evidence type="ECO:0000313" key="2">
    <source>
        <dbReference type="Proteomes" id="UP001442494"/>
    </source>
</evidence>
<dbReference type="PANTHER" id="PTHR34849:SF1">
    <property type="entry name" value="SLR0770 PROTEIN"/>
    <property type="match status" value="1"/>
</dbReference>
<dbReference type="PANTHER" id="PTHR34849">
    <property type="entry name" value="SSL5025 PROTEIN"/>
    <property type="match status" value="1"/>
</dbReference>
<accession>A0ABV0JKR5</accession>
<gene>
    <name evidence="1" type="ORF">NDI37_06070</name>
</gene>
<dbReference type="InterPro" id="IPR009057">
    <property type="entry name" value="Homeodomain-like_sf"/>
</dbReference>
<sequence length="125" mass="14141">MRKTRGRKTDFCAIAATLKYKPNLTALNMSTITDIGTLIMRTPETCGGRPRIAGRRVSVQAIVVLYKQGMSPEEIAEEFEFLTLAQIYAALAYYHANKDEIEAYLAEEKVEYERLEAEYIAGKLK</sequence>
<comment type="caution">
    <text evidence="1">The sequence shown here is derived from an EMBL/GenBank/DDBJ whole genome shotgun (WGS) entry which is preliminary data.</text>
</comment>
<dbReference type="InterPro" id="IPR007367">
    <property type="entry name" value="DUF433"/>
</dbReference>
<organism evidence="1 2">
    <name type="scientific">Funiculus sociatus GB2-A5</name>
    <dbReference type="NCBI Taxonomy" id="2933946"/>
    <lineage>
        <taxon>Bacteria</taxon>
        <taxon>Bacillati</taxon>
        <taxon>Cyanobacteriota</taxon>
        <taxon>Cyanophyceae</taxon>
        <taxon>Coleofasciculales</taxon>
        <taxon>Coleofasciculaceae</taxon>
        <taxon>Funiculus</taxon>
    </lineage>
</organism>
<dbReference type="Proteomes" id="UP001442494">
    <property type="component" value="Unassembled WGS sequence"/>
</dbReference>
<dbReference type="InterPro" id="IPR036388">
    <property type="entry name" value="WH-like_DNA-bd_sf"/>
</dbReference>
<dbReference type="Pfam" id="PF04255">
    <property type="entry name" value="DUF433"/>
    <property type="match status" value="1"/>
</dbReference>
<reference evidence="1 2" key="1">
    <citation type="submission" date="2022-04" db="EMBL/GenBank/DDBJ databases">
        <title>Positive selection, recombination, and allopatry shape intraspecific diversity of widespread and dominant cyanobacteria.</title>
        <authorList>
            <person name="Wei J."/>
            <person name="Shu W."/>
            <person name="Hu C."/>
        </authorList>
    </citation>
    <scope>NUCLEOTIDE SEQUENCE [LARGE SCALE GENOMIC DNA]</scope>
    <source>
        <strain evidence="1 2">GB2-A5</strain>
    </source>
</reference>